<dbReference type="CDD" id="cd01377">
    <property type="entry name" value="MYSc_class_II"/>
    <property type="match status" value="1"/>
</dbReference>
<dbReference type="EMBL" id="CCBN010000004">
    <property type="protein sequence ID" value="CDO53194.1"/>
    <property type="molecule type" value="Genomic_DNA"/>
</dbReference>
<feature type="binding site" evidence="9">
    <location>
        <begin position="198"/>
        <end position="205"/>
    </location>
    <ligand>
        <name>ATP</name>
        <dbReference type="ChEBI" id="CHEBI:30616"/>
    </ligand>
</feature>
<dbReference type="GO" id="GO:0120104">
    <property type="term" value="C:mitotic actomyosin contractile ring, proximal layer"/>
    <property type="evidence" value="ECO:0007669"/>
    <property type="project" value="UniProtKB-ARBA"/>
</dbReference>
<dbReference type="Gene3D" id="1.20.58.530">
    <property type="match status" value="1"/>
</dbReference>
<evidence type="ECO:0000256" key="7">
    <source>
        <dbReference type="ARBA" id="ARBA00023203"/>
    </source>
</evidence>
<feature type="domain" description="Myosin N-terminal SH3-like" evidence="13">
    <location>
        <begin position="50"/>
        <end position="101"/>
    </location>
</feature>
<evidence type="ECO:0000256" key="4">
    <source>
        <dbReference type="ARBA" id="ARBA00023054"/>
    </source>
</evidence>
<dbReference type="Gene3D" id="1.20.5.340">
    <property type="match status" value="1"/>
</dbReference>
<evidence type="ECO:0000256" key="11">
    <source>
        <dbReference type="SAM" id="MobiDB-lite"/>
    </source>
</evidence>
<evidence type="ECO:0000256" key="8">
    <source>
        <dbReference type="ARBA" id="ARBA00064372"/>
    </source>
</evidence>
<dbReference type="GO" id="GO:0016459">
    <property type="term" value="C:myosin complex"/>
    <property type="evidence" value="ECO:0007669"/>
    <property type="project" value="UniProtKB-KW"/>
</dbReference>
<evidence type="ECO:0000256" key="1">
    <source>
        <dbReference type="ARBA" id="ARBA00008314"/>
    </source>
</evidence>
<keyword evidence="3 9" id="KW-0067">ATP-binding</keyword>
<dbReference type="GO" id="GO:0007015">
    <property type="term" value="P:actin filament organization"/>
    <property type="evidence" value="ECO:0007669"/>
    <property type="project" value="TreeGrafter"/>
</dbReference>
<feature type="coiled-coil region" evidence="10">
    <location>
        <begin position="1330"/>
        <end position="1357"/>
    </location>
</feature>
<evidence type="ECO:0000256" key="5">
    <source>
        <dbReference type="ARBA" id="ARBA00023123"/>
    </source>
</evidence>
<feature type="coiled-coil region" evidence="10">
    <location>
        <begin position="875"/>
        <end position="1249"/>
    </location>
</feature>
<keyword evidence="7 9" id="KW-0009">Actin-binding</keyword>
<dbReference type="FunFam" id="3.40.850.10:FF:000101">
    <property type="entry name" value="Slow myosin heavy chain 2"/>
    <property type="match status" value="1"/>
</dbReference>
<comment type="similarity">
    <text evidence="1 9">Belongs to the TRAFAC class myosin-kinesin ATPase superfamily. Myosin family.</text>
</comment>
<dbReference type="Pfam" id="PF00063">
    <property type="entry name" value="Myosin_head"/>
    <property type="match status" value="1"/>
</dbReference>
<comment type="caution">
    <text evidence="14">The sequence shown here is derived from an EMBL/GenBank/DDBJ whole genome shotgun (WGS) entry which is preliminary data.</text>
</comment>
<reference evidence="14" key="1">
    <citation type="submission" date="2014-03" db="EMBL/GenBank/DDBJ databases">
        <authorList>
            <person name="Casaregola S."/>
        </authorList>
    </citation>
    <scope>NUCLEOTIDE SEQUENCE [LARGE SCALE GENOMIC DNA]</scope>
    <source>
        <strain evidence="14">CLIB 918</strain>
    </source>
</reference>
<evidence type="ECO:0000256" key="10">
    <source>
        <dbReference type="SAM" id="Coils"/>
    </source>
</evidence>
<dbReference type="Gene3D" id="1.20.120.720">
    <property type="entry name" value="Myosin VI head, motor domain, U50 subdomain"/>
    <property type="match status" value="1"/>
</dbReference>
<keyword evidence="2 9" id="KW-0547">Nucleotide-binding</keyword>
<dbReference type="PROSITE" id="PS51456">
    <property type="entry name" value="MYOSIN_MOTOR"/>
    <property type="match status" value="1"/>
</dbReference>
<dbReference type="GO" id="GO:1902404">
    <property type="term" value="P:mitotic actomyosin contractile ring contraction"/>
    <property type="evidence" value="ECO:0007669"/>
    <property type="project" value="UniProtKB-ARBA"/>
</dbReference>
<comment type="subunit">
    <text evidence="8">Binds to cdc4 and rlc1.</text>
</comment>
<evidence type="ECO:0000313" key="14">
    <source>
        <dbReference type="EMBL" id="CDO53194.1"/>
    </source>
</evidence>
<proteinExistence type="inferred from homology"/>
<dbReference type="Gene3D" id="4.10.270.10">
    <property type="entry name" value="Myosin, subunit A"/>
    <property type="match status" value="1"/>
</dbReference>
<dbReference type="SUPFAM" id="SSF52540">
    <property type="entry name" value="P-loop containing nucleoside triphosphate hydrolases"/>
    <property type="match status" value="1"/>
</dbReference>
<organism evidence="14 15">
    <name type="scientific">Geotrichum candidum</name>
    <name type="common">Oospora lactis</name>
    <name type="synonym">Dipodascus geotrichum</name>
    <dbReference type="NCBI Taxonomy" id="1173061"/>
    <lineage>
        <taxon>Eukaryota</taxon>
        <taxon>Fungi</taxon>
        <taxon>Dikarya</taxon>
        <taxon>Ascomycota</taxon>
        <taxon>Saccharomycotina</taxon>
        <taxon>Dipodascomycetes</taxon>
        <taxon>Dipodascales</taxon>
        <taxon>Dipodascaceae</taxon>
        <taxon>Geotrichum</taxon>
    </lineage>
</organism>
<keyword evidence="15" id="KW-1185">Reference proteome</keyword>
<dbReference type="OrthoDB" id="6108017at2759"/>
<feature type="region of interest" description="Disordered" evidence="11">
    <location>
        <begin position="1491"/>
        <end position="1621"/>
    </location>
</feature>
<feature type="region of interest" description="Actin-binding" evidence="9">
    <location>
        <begin position="676"/>
        <end position="698"/>
    </location>
</feature>
<dbReference type="InterPro" id="IPR036961">
    <property type="entry name" value="Kinesin_motor_dom_sf"/>
</dbReference>
<dbReference type="Gene3D" id="1.10.10.820">
    <property type="match status" value="1"/>
</dbReference>
<dbReference type="Proteomes" id="UP000242525">
    <property type="component" value="Unassembled WGS sequence"/>
</dbReference>
<dbReference type="GO" id="GO:0000146">
    <property type="term" value="F:microfilament motor activity"/>
    <property type="evidence" value="ECO:0007669"/>
    <property type="project" value="TreeGrafter"/>
</dbReference>
<dbReference type="PROSITE" id="PS51844">
    <property type="entry name" value="SH3_LIKE"/>
    <property type="match status" value="1"/>
</dbReference>
<dbReference type="SUPFAM" id="SSF90257">
    <property type="entry name" value="Myosin rod fragments"/>
    <property type="match status" value="1"/>
</dbReference>
<dbReference type="FunFam" id="1.20.58.530:FF:000001">
    <property type="entry name" value="Myosin heavy chain"/>
    <property type="match status" value="1"/>
</dbReference>
<accession>A0A0J9X702</accession>
<keyword evidence="5 9" id="KW-0518">Myosin</keyword>
<dbReference type="InterPro" id="IPR004009">
    <property type="entry name" value="SH3_Myosin"/>
</dbReference>
<dbReference type="Pfam" id="PF02736">
    <property type="entry name" value="Myosin_N"/>
    <property type="match status" value="1"/>
</dbReference>
<dbReference type="GO" id="GO:1903475">
    <property type="term" value="P:mitotic actomyosin contractile ring assembly"/>
    <property type="evidence" value="ECO:0007669"/>
    <property type="project" value="UniProtKB-ARBA"/>
</dbReference>
<feature type="domain" description="Myosin motor" evidence="12">
    <location>
        <begin position="105"/>
        <end position="797"/>
    </location>
</feature>
<evidence type="ECO:0000256" key="6">
    <source>
        <dbReference type="ARBA" id="ARBA00023175"/>
    </source>
</evidence>
<dbReference type="Gene3D" id="2.30.30.360">
    <property type="entry name" value="Myosin S1 fragment, N-terminal"/>
    <property type="match status" value="1"/>
</dbReference>
<evidence type="ECO:0000256" key="9">
    <source>
        <dbReference type="PROSITE-ProRule" id="PRU00782"/>
    </source>
</evidence>
<feature type="region of interest" description="Disordered" evidence="11">
    <location>
        <begin position="2096"/>
        <end position="2115"/>
    </location>
</feature>
<dbReference type="PRINTS" id="PR00193">
    <property type="entry name" value="MYOSINHEAVY"/>
</dbReference>
<name>A0A0J9X702_GEOCN</name>
<dbReference type="PROSITE" id="PS50096">
    <property type="entry name" value="IQ"/>
    <property type="match status" value="1"/>
</dbReference>
<dbReference type="Gene3D" id="3.40.850.10">
    <property type="entry name" value="Kinesin motor domain"/>
    <property type="match status" value="1"/>
</dbReference>
<evidence type="ECO:0000259" key="13">
    <source>
        <dbReference type="PROSITE" id="PS51844"/>
    </source>
</evidence>
<feature type="compositionally biased region" description="Basic and acidic residues" evidence="11">
    <location>
        <begin position="1831"/>
        <end position="1842"/>
    </location>
</feature>
<dbReference type="SMART" id="SM00242">
    <property type="entry name" value="MYSc"/>
    <property type="match status" value="1"/>
</dbReference>
<feature type="compositionally biased region" description="Polar residues" evidence="11">
    <location>
        <begin position="1585"/>
        <end position="1607"/>
    </location>
</feature>
<dbReference type="PANTHER" id="PTHR13140">
    <property type="entry name" value="MYOSIN"/>
    <property type="match status" value="1"/>
</dbReference>
<evidence type="ECO:0000256" key="3">
    <source>
        <dbReference type="ARBA" id="ARBA00022840"/>
    </source>
</evidence>
<evidence type="ECO:0000259" key="12">
    <source>
        <dbReference type="PROSITE" id="PS51456"/>
    </source>
</evidence>
<dbReference type="GO" id="GO:0051015">
    <property type="term" value="F:actin filament binding"/>
    <property type="evidence" value="ECO:0007669"/>
    <property type="project" value="InterPro"/>
</dbReference>
<sequence length="2198" mass="253932">MPSEGSVASNPTKTFAPATSISTASKPAILEDSLSPINDFEDNFQSSEFASKKWVWLYDDAQAFIKGFVVSEDSDDGKLRVRCDDGSDRAVAAEDVDRVNPPKFDKVSDMAELTYLNEASVVHNLFTRYMSDMIYTYSGLFLVAVNPYKALPIYDHDTIMGYKNKQREEVPPHIYAISDLAFRNMLEEHENQSILVTGESGAGKTENTKKVIQYLAAITSSNSSAITRNTIKSPVLGSEQNQFTFEQQILQANPILEAFGNAQTVRNNNSSRFGKFIRIEFGKSGQIAGASIDWYLLEKSRVIYQNPKERNYHIFYQLVKALPKDLKASLILESDPNLYAYLKDSNKVINGVDDSKEFRDLVNSFKIMGFTSQEQTEIFRVMSAILNIGNIELGSERSDQARILNVTQAERVCHLLGINSEQFVKGLLRPRVKAGREWVHQSRSAVQVKNSLEALAKSLYERTFGAIVDRINQTLEKSNDNTSFIGVLDIAGFEIFEHNSFEQLCINYTNEKLQQFFNHHMFVLEQEEYSRENIEWKYIDFGHDLQPTIDLIEKPNPIGIFSCLDEDCVMPKATDESFTDKLHNLWNNKSTKYRRSRLSQGFILTHYAAEVEYSTDGWLEKNKDPLNDNVIQLLVQSNEPNIRSLFAPDAIQDGPGGKMTKKGLFRTVAQRHKEQLNHLMNQLNSTHPHFVRCIIPNHAKKPRKLDNHLVLDQLRCNGVLEGIRIARTGYPNRLFFTEFRQRYEVLVSGMPSGYIEGQKACQMILKKLRLDDNLYKVGLTKLFFKSGVLAELEERREAMVRELITQFQSIARGYIQRQKVRKTLFKAEATSIIKRNFELYLDMKDNPWWKLYVKMRPLLIVSRESGTSKAQDMVIKKLEQTVKVIEQEKNTVKDENKRVELQLKSLEETLDSERRLALDKEEILKRSQQREDDLEDQLAGALEDLDDLELQCEELLIAKKRVDSQAETLRSELDKGAVIIGHLEEERVKLKNKLAILEEETARNSSNQAAKLEEIEQLQDELTKLKHELSNRNFRINELEDKVLQSDGEVQSKLDSVTSRMLELTIENREQKEELDELYKSSADYEGIIRSKEEELAKLRSNIASQAVEISESQIKLRDIQDKLDNVVSELHSTEKDLANTKQKCIELEKEEKEARSLLQAKVSDDVKNDEGRKILSRKIDELELRFEQQETSFGSEREKFVRDLTIKQTHLEKLTAEKDMLNIKMQELLSIKEEKERLVTELEKTKLQVNQGTSLKREVSELKLKLEECELAKSEGLEFIKDLKAKLSDNIAKSNKFKSDLELASSEKIQLVKQVSQLKKFIDDDLASKEYLILEKNKIEQDLEDTRQELSSVNFEFNKMTKELAKKGDHLKRMRTSFTDDVATQRTKLNKEKAEFEKNEKKLRQELETSTIKNATLQKQKDKLSQEIDDLKHDISTERKANSSIERQKVSLQEKLDLIQTKYDKERSERSQSEVEKRKLNSEVQALKKELSDKTSQLSTLQKVSKPSHSRNQSWDSASKPGNTDLARKLEETERRLRRSEDARELLERQLKEKSPRHELRPVSSRMSVFEDSKHSPSGPPSPNRTSLRTINGIKSTIDSLYGNNNEDNKPVRRHFRNKSSLDLDKENNDHLSIIDSVKSLNIRNKSVDEIEGLLTNYESSKRDLMSIFQDTSKKLLATKDSLAAAENEINRLNKELDQGRPRPLIPDSDSETLIGTVSDLESRLDAEISLNQDLAESLNLYKARAEDYYSKLESAETVVLTATRAEAYAKEEWKEAKASLAAAIKENKEQESKVIRLQSNIQLLEDKLEDSTIDYSHAREANKRLTREINDLKDRRKQDSADMENSLNTMRERYKEEIKSISEELEREKMKMGDIQTENRHLQHELDMLKVRNNVDTLDPSWGSFKVQLEDKIQELTKANEQAVLSHQDSQRRVGSLLSQVRTLRTTMEEITANRDQLQEEKRILERRLSEVSEQLEELVQAPGVQSSFGTEDELHQLKSSVRQKTLESNTAMERLRALEDEKLDIQKHLHLERTRMEELLNERSSLDRENKNLHLKVVDLEAQLLGLKSSDTQFLVQKVSQLEKQLEEQAERYAEESRNLRSNDRSVKDLQTQIQQKEKITTKLQEEVTKYESKIRSLQETVENLQGLETTYRLSSRRAEREARDYKETSLRLEKELDEWKNRYHSSKRNSRLFA</sequence>
<dbReference type="InterPro" id="IPR001609">
    <property type="entry name" value="Myosin_head_motor_dom-like"/>
</dbReference>
<dbReference type="InterPro" id="IPR027417">
    <property type="entry name" value="P-loop_NTPase"/>
</dbReference>
<dbReference type="Gene3D" id="3.30.70.1590">
    <property type="match status" value="1"/>
</dbReference>
<gene>
    <name evidence="14" type="ORF">BN980_GECA04s05917g</name>
</gene>
<dbReference type="FunFam" id="1.20.120.720:FF:000001">
    <property type="entry name" value="Myosin heavy chain, muscle"/>
    <property type="match status" value="1"/>
</dbReference>
<keyword evidence="4 10" id="KW-0175">Coiled coil</keyword>
<dbReference type="PANTHER" id="PTHR13140:SF857">
    <property type="entry name" value="MYOSIN-11"/>
    <property type="match status" value="1"/>
</dbReference>
<feature type="compositionally biased region" description="Polar residues" evidence="11">
    <location>
        <begin position="1495"/>
        <end position="1523"/>
    </location>
</feature>
<dbReference type="InterPro" id="IPR008989">
    <property type="entry name" value="Myosin_S1_N"/>
</dbReference>
<dbReference type="SMR" id="A0A0J9X702"/>
<feature type="compositionally biased region" description="Basic and acidic residues" evidence="11">
    <location>
        <begin position="1527"/>
        <end position="1562"/>
    </location>
</feature>
<dbReference type="STRING" id="1173061.A0A0J9X702"/>
<evidence type="ECO:0000313" key="15">
    <source>
        <dbReference type="Proteomes" id="UP000242525"/>
    </source>
</evidence>
<evidence type="ECO:0000256" key="2">
    <source>
        <dbReference type="ARBA" id="ARBA00022741"/>
    </source>
</evidence>
<feature type="region of interest" description="Disordered" evidence="11">
    <location>
        <begin position="1831"/>
        <end position="1853"/>
    </location>
</feature>
<protein>
    <submittedName>
        <fullName evidence="14">Similar to Saccharomyces cerevisiae YHR023W MYO1 Type II myosin heavy chain</fullName>
    </submittedName>
</protein>
<keyword evidence="6 9" id="KW-0505">Motor protein</keyword>
<feature type="compositionally biased region" description="Basic and acidic residues" evidence="11">
    <location>
        <begin position="2096"/>
        <end position="2111"/>
    </location>
</feature>
<dbReference type="GO" id="GO:0005524">
    <property type="term" value="F:ATP binding"/>
    <property type="evidence" value="ECO:0007669"/>
    <property type="project" value="UniProtKB-UniRule"/>
</dbReference>
<dbReference type="FunFam" id="1.10.10.820:FF:000001">
    <property type="entry name" value="Myosin heavy chain"/>
    <property type="match status" value="1"/>
</dbReference>
<dbReference type="GO" id="GO:0016020">
    <property type="term" value="C:membrane"/>
    <property type="evidence" value="ECO:0007669"/>
    <property type="project" value="TreeGrafter"/>
</dbReference>